<dbReference type="Gene3D" id="3.90.550.10">
    <property type="entry name" value="Spore Coat Polysaccharide Biosynthesis Protein SpsA, Chain A"/>
    <property type="match status" value="1"/>
</dbReference>
<dbReference type="PANTHER" id="PTHR42866">
    <property type="entry name" value="3-DEOXY-MANNO-OCTULOSONATE CYTIDYLYLTRANSFERASE"/>
    <property type="match status" value="1"/>
</dbReference>
<proteinExistence type="predicted"/>
<evidence type="ECO:0000313" key="2">
    <source>
        <dbReference type="Proteomes" id="UP001319867"/>
    </source>
</evidence>
<sequence length="246" mass="28805">MEKIKVAAIIQARRGSTRLPDKVFLELSNKPLLEHVVNRLKKSDLLQEIIIATTDLPDDNLIQTWANSNNISVFRGSENNVLERYYEAAKKYQIDVIVRITADDPFKDYRLVDEAVRVLIDNKLDFVCNNNPVSFPEGLDVEVLTFNALEVSYNNVISDFDKEHVTQYIHKNKDKFNIANIQNEKDLSFHRWTLDTIEDYQFAQKIYSELYKEGYVFLREEVLELLEKSPLILELNNKVNRSDLYR</sequence>
<evidence type="ECO:0000313" key="1">
    <source>
        <dbReference type="EMBL" id="BDB54710.1"/>
    </source>
</evidence>
<keyword evidence="2" id="KW-1185">Reference proteome</keyword>
<evidence type="ECO:0008006" key="3">
    <source>
        <dbReference type="Google" id="ProtNLM"/>
    </source>
</evidence>
<dbReference type="SUPFAM" id="SSF53448">
    <property type="entry name" value="Nucleotide-diphospho-sugar transferases"/>
    <property type="match status" value="1"/>
</dbReference>
<dbReference type="InterPro" id="IPR003329">
    <property type="entry name" value="Cytidylyl_trans"/>
</dbReference>
<organism evidence="1 2">
    <name type="scientific">Flavobacterium ammoniigenes</name>
    <dbReference type="NCBI Taxonomy" id="1751095"/>
    <lineage>
        <taxon>Bacteria</taxon>
        <taxon>Pseudomonadati</taxon>
        <taxon>Bacteroidota</taxon>
        <taxon>Flavobacteriia</taxon>
        <taxon>Flavobacteriales</taxon>
        <taxon>Flavobacteriaceae</taxon>
        <taxon>Flavobacterium</taxon>
    </lineage>
</organism>
<dbReference type="Pfam" id="PF02348">
    <property type="entry name" value="CTP_transf_3"/>
    <property type="match status" value="1"/>
</dbReference>
<dbReference type="EMBL" id="AP025184">
    <property type="protein sequence ID" value="BDB54710.1"/>
    <property type="molecule type" value="Genomic_DNA"/>
</dbReference>
<dbReference type="InterPro" id="IPR029044">
    <property type="entry name" value="Nucleotide-diphossugar_trans"/>
</dbReference>
<protein>
    <recommendedName>
        <fullName evidence="3">Spore coat polysaccharide biosynthesis protein SpsF</fullName>
    </recommendedName>
</protein>
<reference evidence="1 2" key="2">
    <citation type="journal article" date="2022" name="Microorganisms">
        <title>Complete Genome Sequences of Two Flavobacterium ammonificans Strains and a Flavobacterium ammoniigenes Strain of Ammonifying Bacterioplankton Isolated from Surface River Water.</title>
        <authorList>
            <person name="Suda W."/>
            <person name="Ogata Y."/>
            <person name="Shindo C."/>
            <person name="Watanabe K."/>
        </authorList>
    </citation>
    <scope>NUCLEOTIDE SEQUENCE [LARGE SCALE GENOMIC DNA]</scope>
    <source>
        <strain evidence="1 2">GENT5</strain>
    </source>
</reference>
<dbReference type="Proteomes" id="UP001319867">
    <property type="component" value="Chromosome"/>
</dbReference>
<name>A0ABN6KZC5_9FLAO</name>
<dbReference type="CDD" id="cd02518">
    <property type="entry name" value="GT2_SpsF"/>
    <property type="match status" value="1"/>
</dbReference>
<dbReference type="RefSeq" id="WP_229316115.1">
    <property type="nucleotide sequence ID" value="NZ_AP025184.1"/>
</dbReference>
<gene>
    <name evidence="1" type="ORF">GENT5_10150</name>
</gene>
<dbReference type="PANTHER" id="PTHR42866:SF1">
    <property type="entry name" value="SPORE COAT POLYSACCHARIDE BIOSYNTHESIS PROTEIN SPSF"/>
    <property type="match status" value="1"/>
</dbReference>
<reference evidence="1 2" key="1">
    <citation type="journal article" date="2022" name="Int. J. Syst. Evol. Microbiol.">
        <title>Flavobacterium ammonificans sp. nov. and Flavobacterium ammoniigenes sp. nov., ammonifying bacteria isolated from surface river water.</title>
        <authorList>
            <person name="Watanabe K."/>
            <person name="Kitamura T."/>
            <person name="Ogata Y."/>
            <person name="Shindo C."/>
            <person name="Suda W."/>
        </authorList>
    </citation>
    <scope>NUCLEOTIDE SEQUENCE [LARGE SCALE GENOMIC DNA]</scope>
    <source>
        <strain evidence="1 2">GENT5</strain>
    </source>
</reference>
<accession>A0ABN6KZC5</accession>